<dbReference type="InterPro" id="IPR016035">
    <property type="entry name" value="Acyl_Trfase/lysoPLipase"/>
</dbReference>
<dbReference type="GO" id="GO:0005829">
    <property type="term" value="C:cytosol"/>
    <property type="evidence" value="ECO:0007669"/>
    <property type="project" value="TreeGrafter"/>
</dbReference>
<evidence type="ECO:0000256" key="4">
    <source>
        <dbReference type="ARBA" id="ARBA00048462"/>
    </source>
</evidence>
<dbReference type="Pfam" id="PF00698">
    <property type="entry name" value="Acyl_transf_1"/>
    <property type="match status" value="1"/>
</dbReference>
<dbReference type="AlphaFoldDB" id="A0A831PL11"/>
<feature type="domain" description="Malonyl-CoA:ACP transacylase (MAT)" evidence="5">
    <location>
        <begin position="5"/>
        <end position="93"/>
    </location>
</feature>
<comment type="catalytic activity">
    <reaction evidence="4">
        <text>holo-[ACP] + malonyl-CoA = malonyl-[ACP] + CoA</text>
        <dbReference type="Rhea" id="RHEA:41792"/>
        <dbReference type="Rhea" id="RHEA-COMP:9623"/>
        <dbReference type="Rhea" id="RHEA-COMP:9685"/>
        <dbReference type="ChEBI" id="CHEBI:57287"/>
        <dbReference type="ChEBI" id="CHEBI:57384"/>
        <dbReference type="ChEBI" id="CHEBI:64479"/>
        <dbReference type="ChEBI" id="CHEBI:78449"/>
        <dbReference type="EC" id="2.3.1.39"/>
    </reaction>
</comment>
<evidence type="ECO:0000259" key="5">
    <source>
        <dbReference type="Pfam" id="PF00698"/>
    </source>
</evidence>
<accession>A0A831PL11</accession>
<dbReference type="InterPro" id="IPR014043">
    <property type="entry name" value="Acyl_transferase_dom"/>
</dbReference>
<dbReference type="PANTHER" id="PTHR42681">
    <property type="entry name" value="MALONYL-COA-ACYL CARRIER PROTEIN TRANSACYLASE, MITOCHONDRIAL"/>
    <property type="match status" value="1"/>
</dbReference>
<dbReference type="InterPro" id="IPR050858">
    <property type="entry name" value="Mal-CoA-ACP_Trans/PKS_FabD"/>
</dbReference>
<organism evidence="6">
    <name type="scientific">Mariniphaga anaerophila</name>
    <dbReference type="NCBI Taxonomy" id="1484053"/>
    <lineage>
        <taxon>Bacteria</taxon>
        <taxon>Pseudomonadati</taxon>
        <taxon>Bacteroidota</taxon>
        <taxon>Bacteroidia</taxon>
        <taxon>Marinilabiliales</taxon>
        <taxon>Prolixibacteraceae</taxon>
        <taxon>Mariniphaga</taxon>
    </lineage>
</organism>
<dbReference type="GO" id="GO:0004314">
    <property type="term" value="F:[acyl-carrier-protein] S-malonyltransferase activity"/>
    <property type="evidence" value="ECO:0007669"/>
    <property type="project" value="UniProtKB-EC"/>
</dbReference>
<dbReference type="Gene3D" id="3.40.366.10">
    <property type="entry name" value="Malonyl-Coenzyme A Acyl Carrier Protein, domain 2"/>
    <property type="match status" value="1"/>
</dbReference>
<proteinExistence type="predicted"/>
<evidence type="ECO:0000256" key="1">
    <source>
        <dbReference type="ARBA" id="ARBA00013258"/>
    </source>
</evidence>
<name>A0A831PL11_9BACT</name>
<dbReference type="PANTHER" id="PTHR42681:SF1">
    <property type="entry name" value="MALONYL-COA-ACYL CARRIER PROTEIN TRANSACYLASE, MITOCHONDRIAL"/>
    <property type="match status" value="1"/>
</dbReference>
<dbReference type="InterPro" id="IPR001227">
    <property type="entry name" value="Ac_transferase_dom_sf"/>
</dbReference>
<evidence type="ECO:0000313" key="6">
    <source>
        <dbReference type="EMBL" id="HDR50767.1"/>
    </source>
</evidence>
<dbReference type="GO" id="GO:0006633">
    <property type="term" value="P:fatty acid biosynthetic process"/>
    <property type="evidence" value="ECO:0007669"/>
    <property type="project" value="TreeGrafter"/>
</dbReference>
<sequence>MKASIFPGQGAQYPGMGKDLYENSAEAKALFEKANDILGFNITAIMFEGTAEDLKQTKVTQPAIFLHSVLLAKALKDFAPDMVAGHSLGEFSA</sequence>
<gene>
    <name evidence="6" type="ORF">ENN90_03975</name>
</gene>
<protein>
    <recommendedName>
        <fullName evidence="1">[acyl-carrier-protein] S-malonyltransferase</fullName>
        <ecNumber evidence="1">2.3.1.39</ecNumber>
    </recommendedName>
</protein>
<dbReference type="EMBL" id="DSDK01000223">
    <property type="protein sequence ID" value="HDR50767.1"/>
    <property type="molecule type" value="Genomic_DNA"/>
</dbReference>
<dbReference type="Proteomes" id="UP000886047">
    <property type="component" value="Unassembled WGS sequence"/>
</dbReference>
<evidence type="ECO:0000256" key="3">
    <source>
        <dbReference type="ARBA" id="ARBA00023315"/>
    </source>
</evidence>
<reference evidence="6" key="1">
    <citation type="journal article" date="2020" name="mSystems">
        <title>Genome- and Community-Level Interaction Insights into Carbon Utilization and Element Cycling Functions of Hydrothermarchaeota in Hydrothermal Sediment.</title>
        <authorList>
            <person name="Zhou Z."/>
            <person name="Liu Y."/>
            <person name="Xu W."/>
            <person name="Pan J."/>
            <person name="Luo Z.H."/>
            <person name="Li M."/>
        </authorList>
    </citation>
    <scope>NUCLEOTIDE SEQUENCE [LARGE SCALE GENOMIC DNA]</scope>
    <source>
        <strain evidence="6">SpSt-1217</strain>
    </source>
</reference>
<keyword evidence="3" id="KW-0012">Acyltransferase</keyword>
<feature type="non-terminal residue" evidence="6">
    <location>
        <position position="93"/>
    </location>
</feature>
<dbReference type="EC" id="2.3.1.39" evidence="1"/>
<dbReference type="SUPFAM" id="SSF52151">
    <property type="entry name" value="FabD/lysophospholipase-like"/>
    <property type="match status" value="1"/>
</dbReference>
<keyword evidence="2" id="KW-0808">Transferase</keyword>
<comment type="caution">
    <text evidence="6">The sequence shown here is derived from an EMBL/GenBank/DDBJ whole genome shotgun (WGS) entry which is preliminary data.</text>
</comment>
<evidence type="ECO:0000256" key="2">
    <source>
        <dbReference type="ARBA" id="ARBA00022679"/>
    </source>
</evidence>